<organism evidence="3 4">
    <name type="scientific">Effrenium voratum</name>
    <dbReference type="NCBI Taxonomy" id="2562239"/>
    <lineage>
        <taxon>Eukaryota</taxon>
        <taxon>Sar</taxon>
        <taxon>Alveolata</taxon>
        <taxon>Dinophyceae</taxon>
        <taxon>Suessiales</taxon>
        <taxon>Symbiodiniaceae</taxon>
        <taxon>Effrenium</taxon>
    </lineage>
</organism>
<dbReference type="AlphaFoldDB" id="A0AA36IU69"/>
<protein>
    <recommendedName>
        <fullName evidence="5">GAR domain-containing protein</fullName>
    </recommendedName>
</protein>
<dbReference type="Proteomes" id="UP001178507">
    <property type="component" value="Unassembled WGS sequence"/>
</dbReference>
<sequence length="867" mass="98586">MAEGYVLVHVLEVLVPGKDLGDAPSCEVALADATAQCPVPSTLEGENIALPIPGDADPVVYVRARDSEQRPVGMVVVPVSALVPMEIWNVWYAMDDGSEDVEEKPAEETPKMHLLLEHVPAEAAAQETKQSRDMRTQDFLLRALQQLNASLEAKVMEQGPSATTASAGPRRGAPATRSRTAASGTSGASGGLKPLRAAGALAPRRSAPAKEESPVPEPNGEDKEERLRMQEEAFKLRLAPYERAIAALEEKQRLYDDQEARIRALSKALEEQQSRSQVLVHRLQEELQQSRHEAEQERVSLREVASTRAVSQQRVGELEQEVALRKSHEESLQQRLALMEGEIQMVHQKGQAVQVAEDEARRAVESVESLRLTRQRLQDQLQEQGRELSTLREENWQLKEDRGREIEKARAISEREILAKETLQLELLQLQDQVRDKEAEAKLARERAENCQRQVATLENEVSSLQALLERERQHRSQLDHKLGQLEMQKLDSTLDEHRTLVRGLRHDLEKARQELSDERGRSNTMEVEMAAAKKDLVRGQRQLEEIRNQVTSQDELREEIRSLSERNEALREQMRTMQQECRKVTERVEAELKEQLEMQRRANEEREAKMADHAELKRQLSVAVSKVEELQLLQDQTLRALEASRKTSQSSEDLAQQLHQLQEELGTSLRDRNELHEHVEKATGQFREDIFAQNRRQSELEAMLEDRNNEIKLLMYRLQELSSRYVPAKADATDMILARWINGYRPAVPFFRLSQGLYLFGRRQVICKISNDKPVFRVGGGFVGFEKFLEQFASEELERLLTYDLDDKTGEPKFLEGLKAKQIIEESGLVEELRVKAEDGAPRSLRSGGLQSTLSRRSLNSSRGSL</sequence>
<feature type="coiled-coil region" evidence="1">
    <location>
        <begin position="241"/>
        <end position="304"/>
    </location>
</feature>
<feature type="compositionally biased region" description="Low complexity" evidence="2">
    <location>
        <begin position="164"/>
        <end position="206"/>
    </location>
</feature>
<evidence type="ECO:0008006" key="5">
    <source>
        <dbReference type="Google" id="ProtNLM"/>
    </source>
</evidence>
<dbReference type="InterPro" id="IPR036534">
    <property type="entry name" value="GAR_dom_sf"/>
</dbReference>
<keyword evidence="1" id="KW-0175">Coiled coil</keyword>
<proteinExistence type="predicted"/>
<evidence type="ECO:0000313" key="3">
    <source>
        <dbReference type="EMBL" id="CAJ1393599.1"/>
    </source>
</evidence>
<evidence type="ECO:0000256" key="2">
    <source>
        <dbReference type="SAM" id="MobiDB-lite"/>
    </source>
</evidence>
<feature type="region of interest" description="Disordered" evidence="2">
    <location>
        <begin position="842"/>
        <end position="867"/>
    </location>
</feature>
<evidence type="ECO:0000256" key="1">
    <source>
        <dbReference type="SAM" id="Coils"/>
    </source>
</evidence>
<name>A0AA36IU69_9DINO</name>
<dbReference type="EMBL" id="CAUJNA010002602">
    <property type="protein sequence ID" value="CAJ1393599.1"/>
    <property type="molecule type" value="Genomic_DNA"/>
</dbReference>
<feature type="region of interest" description="Disordered" evidence="2">
    <location>
        <begin position="155"/>
        <end position="226"/>
    </location>
</feature>
<comment type="caution">
    <text evidence="3">The sequence shown here is derived from an EMBL/GenBank/DDBJ whole genome shotgun (WGS) entry which is preliminary data.</text>
</comment>
<reference evidence="3" key="1">
    <citation type="submission" date="2023-08" db="EMBL/GenBank/DDBJ databases">
        <authorList>
            <person name="Chen Y."/>
            <person name="Shah S."/>
            <person name="Dougan E. K."/>
            <person name="Thang M."/>
            <person name="Chan C."/>
        </authorList>
    </citation>
    <scope>NUCLEOTIDE SEQUENCE</scope>
</reference>
<dbReference type="PANTHER" id="PTHR23159:SF31">
    <property type="entry name" value="CENTROSOME-ASSOCIATED PROTEIN CEP250 ISOFORM X1"/>
    <property type="match status" value="1"/>
</dbReference>
<dbReference type="GO" id="GO:0008017">
    <property type="term" value="F:microtubule binding"/>
    <property type="evidence" value="ECO:0007669"/>
    <property type="project" value="InterPro"/>
</dbReference>
<evidence type="ECO:0000313" key="4">
    <source>
        <dbReference type="Proteomes" id="UP001178507"/>
    </source>
</evidence>
<feature type="compositionally biased region" description="Low complexity" evidence="2">
    <location>
        <begin position="853"/>
        <end position="867"/>
    </location>
</feature>
<dbReference type="PANTHER" id="PTHR23159">
    <property type="entry name" value="CENTROSOMAL PROTEIN 2"/>
    <property type="match status" value="1"/>
</dbReference>
<feature type="coiled-coil region" evidence="1">
    <location>
        <begin position="353"/>
        <end position="665"/>
    </location>
</feature>
<keyword evidence="4" id="KW-1185">Reference proteome</keyword>
<gene>
    <name evidence="3" type="ORF">EVOR1521_LOCUS18429</name>
</gene>
<dbReference type="SUPFAM" id="SSF143575">
    <property type="entry name" value="GAS2 domain-like"/>
    <property type="match status" value="1"/>
</dbReference>
<accession>A0AA36IU69</accession>
<dbReference type="Gene3D" id="3.30.920.20">
    <property type="entry name" value="Gas2-like domain"/>
    <property type="match status" value="1"/>
</dbReference>